<comment type="similarity">
    <text evidence="1">Belongs to the AHA1 family.</text>
</comment>
<organism evidence="3 4">
    <name type="scientific">Cystobacter ferrugineus</name>
    <dbReference type="NCBI Taxonomy" id="83449"/>
    <lineage>
        <taxon>Bacteria</taxon>
        <taxon>Pseudomonadati</taxon>
        <taxon>Myxococcota</taxon>
        <taxon>Myxococcia</taxon>
        <taxon>Myxococcales</taxon>
        <taxon>Cystobacterineae</taxon>
        <taxon>Archangiaceae</taxon>
        <taxon>Cystobacter</taxon>
    </lineage>
</organism>
<comment type="caution">
    <text evidence="3">The sequence shown here is derived from an EMBL/GenBank/DDBJ whole genome shotgun (WGS) entry which is preliminary data.</text>
</comment>
<keyword evidence="4" id="KW-1185">Reference proteome</keyword>
<protein>
    <recommendedName>
        <fullName evidence="2">Activator of Hsp90 ATPase homologue 1/2-like C-terminal domain-containing protein</fullName>
    </recommendedName>
</protein>
<gene>
    <name evidence="3" type="ORF">BON30_20085</name>
</gene>
<evidence type="ECO:0000313" key="4">
    <source>
        <dbReference type="Proteomes" id="UP000182229"/>
    </source>
</evidence>
<dbReference type="STRING" id="83449.BON30_20085"/>
<proteinExistence type="inferred from homology"/>
<dbReference type="Proteomes" id="UP000182229">
    <property type="component" value="Unassembled WGS sequence"/>
</dbReference>
<dbReference type="AlphaFoldDB" id="A0A1L9B8I2"/>
<dbReference type="RefSeq" id="WP_071900003.1">
    <property type="nucleotide sequence ID" value="NZ_MPIN01000005.1"/>
</dbReference>
<dbReference type="Pfam" id="PF08327">
    <property type="entry name" value="AHSA1"/>
    <property type="match status" value="1"/>
</dbReference>
<dbReference type="InterPro" id="IPR013538">
    <property type="entry name" value="ASHA1/2-like_C"/>
</dbReference>
<sequence length="151" mass="17175">MRSYGATAERLWACWTQPAHLRRWWGPHGWLVDIFELDARPGGSWRYRLRPDGEHELDEEQWGRAVYRVVDEPRRLEFDDAFTDPAGVPIEGSEMPTAVRIVAMRDRTTVTITVAFAAAEQLEQAEALGMVEGFADALERLDTMLAAEVDT</sequence>
<reference evidence="4" key="1">
    <citation type="submission" date="2016-11" db="EMBL/GenBank/DDBJ databases">
        <authorList>
            <person name="Shukria A."/>
            <person name="Stevens D.C."/>
        </authorList>
    </citation>
    <scope>NUCLEOTIDE SEQUENCE [LARGE SCALE GENOMIC DNA]</scope>
    <source>
        <strain evidence="4">Cbfe23</strain>
    </source>
</reference>
<feature type="domain" description="Activator of Hsp90 ATPase homologue 1/2-like C-terminal" evidence="2">
    <location>
        <begin position="6"/>
        <end position="145"/>
    </location>
</feature>
<evidence type="ECO:0000313" key="3">
    <source>
        <dbReference type="EMBL" id="OJH38554.1"/>
    </source>
</evidence>
<accession>A0A1L9B8I2</accession>
<dbReference type="InterPro" id="IPR023393">
    <property type="entry name" value="START-like_dom_sf"/>
</dbReference>
<evidence type="ECO:0000259" key="2">
    <source>
        <dbReference type="Pfam" id="PF08327"/>
    </source>
</evidence>
<dbReference type="SUPFAM" id="SSF55961">
    <property type="entry name" value="Bet v1-like"/>
    <property type="match status" value="1"/>
</dbReference>
<dbReference type="OrthoDB" id="9805228at2"/>
<evidence type="ECO:0000256" key="1">
    <source>
        <dbReference type="ARBA" id="ARBA00006817"/>
    </source>
</evidence>
<dbReference type="EMBL" id="MPIN01000005">
    <property type="protein sequence ID" value="OJH38554.1"/>
    <property type="molecule type" value="Genomic_DNA"/>
</dbReference>
<name>A0A1L9B8I2_9BACT</name>
<reference evidence="3 4" key="2">
    <citation type="submission" date="2016-12" db="EMBL/GenBank/DDBJ databases">
        <title>Draft Genome Sequence of Cystobacter ferrugineus Strain Cbfe23.</title>
        <authorList>
            <person name="Akbar S."/>
            <person name="Dowd S.E."/>
            <person name="Stevens D.C."/>
        </authorList>
    </citation>
    <scope>NUCLEOTIDE SEQUENCE [LARGE SCALE GENOMIC DNA]</scope>
    <source>
        <strain evidence="3 4">Cbfe23</strain>
    </source>
</reference>
<dbReference type="Gene3D" id="3.30.530.20">
    <property type="match status" value="1"/>
</dbReference>